<evidence type="ECO:0000313" key="3">
    <source>
        <dbReference type="Proteomes" id="UP000186400"/>
    </source>
</evidence>
<reference evidence="3" key="1">
    <citation type="submission" date="2017-01" db="EMBL/GenBank/DDBJ databases">
        <authorList>
            <person name="Varghese N."/>
            <person name="Submissions S."/>
        </authorList>
    </citation>
    <scope>NUCLEOTIDE SEQUENCE [LARGE SCALE GENOMIC DNA]</scope>
    <source>
        <strain evidence="3">ASpG1</strain>
    </source>
</reference>
<dbReference type="Pfam" id="PF01467">
    <property type="entry name" value="CTP_transf_like"/>
    <property type="match status" value="1"/>
</dbReference>
<sequence length="276" mass="30866">MNGVILGRFMPPHNGHLFLVDFARAMVDHLYILVCTLSSEIIPGETRFQWMQELAPHCTVLHITQEIPQAHRDSPQAPALWAQAIHQAVPGQIDRVFASEPYGHELARHLKAQFIPLDPSRSNIPVSASMIREDPWTHWEHLPPPVRPWFLRRVAVIGNPALAESLAAALRTVTAHPYQEFLRTFGNSPAFEESLSEDDCARANQATLAALARRARRVIFQALPAPEDLENLPSQARPHLIIADQPLYHSGSAFLQTSEATAETVERILISHKLLA</sequence>
<dbReference type="InterPro" id="IPR052735">
    <property type="entry name" value="NAD_biosynth-regulator"/>
</dbReference>
<keyword evidence="2" id="KW-0808">Transferase</keyword>
<organism evidence="2 3">
    <name type="scientific">Alkalispirochaeta americana</name>
    <dbReference type="NCBI Taxonomy" id="159291"/>
    <lineage>
        <taxon>Bacteria</taxon>
        <taxon>Pseudomonadati</taxon>
        <taxon>Spirochaetota</taxon>
        <taxon>Spirochaetia</taxon>
        <taxon>Spirochaetales</taxon>
        <taxon>Spirochaetaceae</taxon>
        <taxon>Alkalispirochaeta</taxon>
    </lineage>
</organism>
<gene>
    <name evidence="2" type="ORF">SAMN05920897_10475</name>
</gene>
<dbReference type="EMBL" id="FTMS01000004">
    <property type="protein sequence ID" value="SIQ13395.1"/>
    <property type="molecule type" value="Genomic_DNA"/>
</dbReference>
<dbReference type="InterPro" id="IPR014729">
    <property type="entry name" value="Rossmann-like_a/b/a_fold"/>
</dbReference>
<proteinExistence type="predicted"/>
<dbReference type="AlphaFoldDB" id="A0A1N6QA44"/>
<dbReference type="GO" id="GO:0016779">
    <property type="term" value="F:nucleotidyltransferase activity"/>
    <property type="evidence" value="ECO:0007669"/>
    <property type="project" value="UniProtKB-KW"/>
</dbReference>
<dbReference type="PANTHER" id="PTHR37512">
    <property type="entry name" value="TRIFUNCTIONAL NAD BIOSYNTHESIS/REGULATOR PROTEIN NADR"/>
    <property type="match status" value="1"/>
</dbReference>
<dbReference type="PANTHER" id="PTHR37512:SF1">
    <property type="entry name" value="NADR_TTD14 AAA DOMAIN-CONTAINING PROTEIN"/>
    <property type="match status" value="1"/>
</dbReference>
<accession>A0A1N6QA44</accession>
<feature type="domain" description="Cytidyltransferase-like" evidence="1">
    <location>
        <begin position="5"/>
        <end position="133"/>
    </location>
</feature>
<protein>
    <submittedName>
        <fullName evidence="2">Nicotinamide-nucleotide adenylyltransferase, NadR type</fullName>
    </submittedName>
</protein>
<dbReference type="NCBIfam" id="TIGR00125">
    <property type="entry name" value="cyt_tran_rel"/>
    <property type="match status" value="1"/>
</dbReference>
<dbReference type="Gene3D" id="3.40.50.620">
    <property type="entry name" value="HUPs"/>
    <property type="match status" value="1"/>
</dbReference>
<dbReference type="SUPFAM" id="SSF52374">
    <property type="entry name" value="Nucleotidylyl transferase"/>
    <property type="match status" value="1"/>
</dbReference>
<keyword evidence="2" id="KW-0548">Nucleotidyltransferase</keyword>
<dbReference type="InterPro" id="IPR004821">
    <property type="entry name" value="Cyt_trans-like"/>
</dbReference>
<dbReference type="STRING" id="159291.SAMN05920897_10475"/>
<dbReference type="Proteomes" id="UP000186400">
    <property type="component" value="Unassembled WGS sequence"/>
</dbReference>
<evidence type="ECO:0000313" key="2">
    <source>
        <dbReference type="EMBL" id="SIQ13395.1"/>
    </source>
</evidence>
<evidence type="ECO:0000259" key="1">
    <source>
        <dbReference type="Pfam" id="PF01467"/>
    </source>
</evidence>
<keyword evidence="3" id="KW-1185">Reference proteome</keyword>
<name>A0A1N6QA44_9SPIO</name>